<sequence>MYGCPNIGGLGRLQCLDSCSLSSLLVNIDVSGCNLFNNSFSEDWSNLFSLKFFDISSNHITSLPGCVKSLPSLEEIYARRCSHLQSVLDVPNTVTYLNTTMNFSLEKVQPTPNTTFLSFYGCEKLCEVEDCFKLESIKKNDRRILRYLGIELVSEKGMGFILDDKLYTEEVSIKCSSFRGEDTRKTFTDHLYAALKQAGIRTFMDDDAMDRGKLLGPELEKAILESAVSIIVFSRDYASSKWCLDEVLTIIEEQERISSKHEVVPVFYNVEPSDVRNQTGSFEKAFGEYDNMIEAETDHQKKIEWREKGKAWRVSLRKAGSLTGMVLANGYAFFLDHHL</sequence>
<organism evidence="1 2">
    <name type="scientific">Smallanthus sonchifolius</name>
    <dbReference type="NCBI Taxonomy" id="185202"/>
    <lineage>
        <taxon>Eukaryota</taxon>
        <taxon>Viridiplantae</taxon>
        <taxon>Streptophyta</taxon>
        <taxon>Embryophyta</taxon>
        <taxon>Tracheophyta</taxon>
        <taxon>Spermatophyta</taxon>
        <taxon>Magnoliopsida</taxon>
        <taxon>eudicotyledons</taxon>
        <taxon>Gunneridae</taxon>
        <taxon>Pentapetalae</taxon>
        <taxon>asterids</taxon>
        <taxon>campanulids</taxon>
        <taxon>Asterales</taxon>
        <taxon>Asteraceae</taxon>
        <taxon>Asteroideae</taxon>
        <taxon>Heliantheae alliance</taxon>
        <taxon>Millerieae</taxon>
        <taxon>Smallanthus</taxon>
    </lineage>
</organism>
<reference evidence="1 2" key="2">
    <citation type="journal article" date="2022" name="Mol. Ecol. Resour.">
        <title>The genomes of chicory, endive, great burdock and yacon provide insights into Asteraceae paleo-polyploidization history and plant inulin production.</title>
        <authorList>
            <person name="Fan W."/>
            <person name="Wang S."/>
            <person name="Wang H."/>
            <person name="Wang A."/>
            <person name="Jiang F."/>
            <person name="Liu H."/>
            <person name="Zhao H."/>
            <person name="Xu D."/>
            <person name="Zhang Y."/>
        </authorList>
    </citation>
    <scope>NUCLEOTIDE SEQUENCE [LARGE SCALE GENOMIC DNA]</scope>
    <source>
        <strain evidence="2">cv. Yunnan</strain>
        <tissue evidence="1">Leaves</tissue>
    </source>
</reference>
<accession>A0ACB9FTX4</accession>
<gene>
    <name evidence="1" type="ORF">L1987_48966</name>
</gene>
<reference evidence="2" key="1">
    <citation type="journal article" date="2022" name="Mol. Ecol. Resour.">
        <title>The genomes of chicory, endive, great burdock and yacon provide insights into Asteraceae palaeo-polyploidization history and plant inulin production.</title>
        <authorList>
            <person name="Fan W."/>
            <person name="Wang S."/>
            <person name="Wang H."/>
            <person name="Wang A."/>
            <person name="Jiang F."/>
            <person name="Liu H."/>
            <person name="Zhao H."/>
            <person name="Xu D."/>
            <person name="Zhang Y."/>
        </authorList>
    </citation>
    <scope>NUCLEOTIDE SEQUENCE [LARGE SCALE GENOMIC DNA]</scope>
    <source>
        <strain evidence="2">cv. Yunnan</strain>
    </source>
</reference>
<dbReference type="Proteomes" id="UP001056120">
    <property type="component" value="Linkage Group LG16"/>
</dbReference>
<keyword evidence="2" id="KW-1185">Reference proteome</keyword>
<protein>
    <submittedName>
        <fullName evidence="1">Uncharacterized protein</fullName>
    </submittedName>
</protein>
<name>A0ACB9FTX4_9ASTR</name>
<proteinExistence type="predicted"/>
<evidence type="ECO:0000313" key="2">
    <source>
        <dbReference type="Proteomes" id="UP001056120"/>
    </source>
</evidence>
<comment type="caution">
    <text evidence="1">The sequence shown here is derived from an EMBL/GenBank/DDBJ whole genome shotgun (WGS) entry which is preliminary data.</text>
</comment>
<evidence type="ECO:0000313" key="1">
    <source>
        <dbReference type="EMBL" id="KAI3774411.1"/>
    </source>
</evidence>
<dbReference type="EMBL" id="CM042033">
    <property type="protein sequence ID" value="KAI3774411.1"/>
    <property type="molecule type" value="Genomic_DNA"/>
</dbReference>